<keyword evidence="1" id="KW-1188">Viral release from host cell</keyword>
<evidence type="ECO:0000256" key="2">
    <source>
        <dbReference type="SAM" id="Coils"/>
    </source>
</evidence>
<proteinExistence type="predicted"/>
<keyword evidence="2" id="KW-0175">Coiled coil</keyword>
<gene>
    <name evidence="4" type="ORF">IV56_GL000332</name>
</gene>
<dbReference type="EMBL" id="JQCE01000016">
    <property type="protein sequence ID" value="KRO17416.1"/>
    <property type="molecule type" value="Genomic_DNA"/>
</dbReference>
<feature type="coiled-coil region" evidence="2">
    <location>
        <begin position="94"/>
        <end position="128"/>
    </location>
</feature>
<feature type="domain" description="Phage tail tape measure protein" evidence="3">
    <location>
        <begin position="209"/>
        <end position="417"/>
    </location>
</feature>
<dbReference type="Proteomes" id="UP000050969">
    <property type="component" value="Unassembled WGS sequence"/>
</dbReference>
<accession>A0A0R2MUX4</accession>
<dbReference type="NCBIfam" id="TIGR01760">
    <property type="entry name" value="tape_meas_TP901"/>
    <property type="match status" value="1"/>
</dbReference>
<keyword evidence="5" id="KW-1185">Reference proteome</keyword>
<evidence type="ECO:0000256" key="1">
    <source>
        <dbReference type="ARBA" id="ARBA00022612"/>
    </source>
</evidence>
<comment type="caution">
    <text evidence="4">The sequence shown here is derived from an EMBL/GenBank/DDBJ whole genome shotgun (WGS) entry which is preliminary data.</text>
</comment>
<evidence type="ECO:0000313" key="5">
    <source>
        <dbReference type="Proteomes" id="UP000050969"/>
    </source>
</evidence>
<dbReference type="STRING" id="1293598.IV56_GL000332"/>
<reference evidence="4 5" key="1">
    <citation type="journal article" date="2015" name="Genome Announc.">
        <title>Expanding the biotechnology potential of lactobacilli through comparative genomics of 213 strains and associated genera.</title>
        <authorList>
            <person name="Sun Z."/>
            <person name="Harris H.M."/>
            <person name="McCann A."/>
            <person name="Guo C."/>
            <person name="Argimon S."/>
            <person name="Zhang W."/>
            <person name="Yang X."/>
            <person name="Jeffery I.B."/>
            <person name="Cooney J.C."/>
            <person name="Kagawa T.F."/>
            <person name="Liu W."/>
            <person name="Song Y."/>
            <person name="Salvetti E."/>
            <person name="Wrobel A."/>
            <person name="Rasinkangas P."/>
            <person name="Parkhill J."/>
            <person name="Rea M.C."/>
            <person name="O'Sullivan O."/>
            <person name="Ritari J."/>
            <person name="Douillard F.P."/>
            <person name="Paul Ross R."/>
            <person name="Yang R."/>
            <person name="Briner A.E."/>
            <person name="Felis G.E."/>
            <person name="de Vos W.M."/>
            <person name="Barrangou R."/>
            <person name="Klaenhammer T.R."/>
            <person name="Caufield P.W."/>
            <person name="Cui Y."/>
            <person name="Zhang H."/>
            <person name="O'Toole P.W."/>
        </authorList>
    </citation>
    <scope>NUCLEOTIDE SEQUENCE [LARGE SCALE GENOMIC DNA]</scope>
    <source>
        <strain evidence="4 5">DSM 24301</strain>
    </source>
</reference>
<evidence type="ECO:0000313" key="4">
    <source>
        <dbReference type="EMBL" id="KRO17416.1"/>
    </source>
</evidence>
<evidence type="ECO:0000259" key="3">
    <source>
        <dbReference type="Pfam" id="PF10145"/>
    </source>
</evidence>
<dbReference type="InterPro" id="IPR010090">
    <property type="entry name" value="Phage_tape_meas"/>
</dbReference>
<dbReference type="RefSeq" id="WP_056992676.1">
    <property type="nucleotide sequence ID" value="NZ_JQCE01000016.1"/>
</dbReference>
<sequence>MAEDVLGRMVIELGLDHSDFGRGLQGAQREAKYAMAEMKSSLSVVAASGREVDTLRVKQAGLTKAIEAQARVVAEQKRQYEGSRTATGAATGATAKYATQLQNANAKLNSLQNQLQATARAYAEIQTRTEGFTGGLNRIGTAATSAGAKMSSVGKTMTMGVTVPLAAGFVAATNKAMEFDNKMLETKNLIQTGGESAQEAISGVSTMSKDAITLSNHYGVSVNKIADGYQDLVKRGYTSSQAIGAMKTELQGALASGDDFSDVVTVASQTLEAFDMRAKTTSGMTRNTKTVVNELAYAADLTATNFSDLGLGMSYVGSTAHQAGFSLSETASAMGILSNNGLEADKAGTGLRKAINSLVSPTKNGKEALETMGLTMADFVDNEGKLKSMTDIFGILKDHVKGFSKTDQLDLFHDIFGTTGQQAAIILSNNAKALGDLNKQVAQSSKKDYVGQLSEKNLASAQNQLKIFKESFSNLGMSLARDVLPEVTPLLRGASQLVQKFGDLDEGTKRLITNSVLAAAAAGPVLLGVGKLTSGFGRTATGVVDLVAKFRGMRAAKTALDDTSLASKALTSAIGGTTGITEKAAGGFSLFGKALTTGGESAGILGTALTPVGATVLGVTAAVGAGVAVWELWGKGVYESSERTKRWGSDIGSDADQAASKFSSFETKASAALDNTAEGASQNAKKISEAFDDMAKSAEDSVQKQHDAAEKIAKDVGGDAGAAIEKQANKEKSANDKRISNMKDYAQQVASITKQSRDNNVKLTNEQRTVIGNLQTKMAEEQVKTLGLTAKQQRLVLAAELNQTSKMSQDQLAEMAKASGEAAYKEQSEYVDRIAKIKNNDKLSTKERNAGLEALEREHSATMTKIGEGYINAAKAQGKSRFEIEAELTEQYGYTAAQAKKAFDEYNSAAKRTQGMAAQITSTMSSDTRKAGEAWNKLVLDPKTGKVKTNLPEVLKDAAGVKGGWKALDFELKHAKISTNAKQMIAETMSMSNEWKSLPDMEKTAILREEGADKIAGIMDQFVEWNSLSLKDQQAVVKGNYQPLVDALIKTNQWNQMSPKQQEAVVKDKATLPLVNALIKAGEWNNLKPAQKEAILKAKGQADLADLVAKYGLWDKLPEKEKKLLISDKDARQKLLDAGINIGQYNATPIPPKNLEANHANLMQKLSEAKVSVSELSKAPAIKKIIGNNEDLIQKLNTSDAAMQQFNSLPSAVKKLIADAYGFNLGIDQATGKLVAYNSLDPNTKKPGVNITPVVNAFGAGINSILQYNGQNPNEKYLLGDASGINGAVASGNNAISGFNAFTPVNKILSGNASGVVSAVGVGSGQIAYWNSSVNPTTKYPSAAYSSTGQYDVLSGLASFNQFLNQGKDIQLTRGVSFSSAILSKNAKGTNDFSGGLAMVNDQPGPVFRELVEEPGRAPYIPIGRRVVLPLKKHAKVVPATTTARMFKNLPQFADGLNVPANVAPVRMARELTTEINETATSDNSGTLQVIIGLLATIAKQNPADLITAMLGKIELSTDVTLDKRSMAKFVSQVANQDIAKAISRAKGGKAI</sequence>
<protein>
    <submittedName>
        <fullName evidence="4">TP901 family phage tail tape measure protein</fullName>
    </submittedName>
</protein>
<dbReference type="PANTHER" id="PTHR37813:SF1">
    <property type="entry name" value="FELS-2 PROPHAGE PROTEIN"/>
    <property type="match status" value="1"/>
</dbReference>
<dbReference type="PATRIC" id="fig|1293598.4.peg.353"/>
<dbReference type="Pfam" id="PF10145">
    <property type="entry name" value="PhageMin_Tail"/>
    <property type="match status" value="1"/>
</dbReference>
<dbReference type="PANTHER" id="PTHR37813">
    <property type="entry name" value="FELS-2 PROPHAGE PROTEIN"/>
    <property type="match status" value="1"/>
</dbReference>
<name>A0A0R2MUX4_9LACO</name>
<organism evidence="4 5">
    <name type="scientific">Lacticaseibacillus saniviri JCM 17471 = DSM 24301</name>
    <dbReference type="NCBI Taxonomy" id="1293598"/>
    <lineage>
        <taxon>Bacteria</taxon>
        <taxon>Bacillati</taxon>
        <taxon>Bacillota</taxon>
        <taxon>Bacilli</taxon>
        <taxon>Lactobacillales</taxon>
        <taxon>Lactobacillaceae</taxon>
        <taxon>Lacticaseibacillus</taxon>
    </lineage>
</organism>